<accession>A0AAI8W1G4</accession>
<dbReference type="Proteomes" id="UP001296104">
    <property type="component" value="Unassembled WGS sequence"/>
</dbReference>
<evidence type="ECO:0000256" key="1">
    <source>
        <dbReference type="SAM" id="MobiDB-lite"/>
    </source>
</evidence>
<protein>
    <submittedName>
        <fullName evidence="3">Uncharacterized protein</fullName>
    </submittedName>
</protein>
<evidence type="ECO:0000313" key="3">
    <source>
        <dbReference type="EMBL" id="CAK3786006.1"/>
    </source>
</evidence>
<feature type="region of interest" description="Disordered" evidence="1">
    <location>
        <begin position="446"/>
        <end position="471"/>
    </location>
</feature>
<keyword evidence="2" id="KW-0732">Signal</keyword>
<evidence type="ECO:0000256" key="2">
    <source>
        <dbReference type="SAM" id="SignalP"/>
    </source>
</evidence>
<feature type="region of interest" description="Disordered" evidence="1">
    <location>
        <begin position="26"/>
        <end position="48"/>
    </location>
</feature>
<feature type="compositionally biased region" description="Low complexity" evidence="1">
    <location>
        <begin position="461"/>
        <end position="471"/>
    </location>
</feature>
<organism evidence="3 4">
    <name type="scientific">Lecanosticta acicola</name>
    <dbReference type="NCBI Taxonomy" id="111012"/>
    <lineage>
        <taxon>Eukaryota</taxon>
        <taxon>Fungi</taxon>
        <taxon>Dikarya</taxon>
        <taxon>Ascomycota</taxon>
        <taxon>Pezizomycotina</taxon>
        <taxon>Dothideomycetes</taxon>
        <taxon>Dothideomycetidae</taxon>
        <taxon>Mycosphaerellales</taxon>
        <taxon>Mycosphaerellaceae</taxon>
        <taxon>Lecanosticta</taxon>
    </lineage>
</organism>
<keyword evidence="4" id="KW-1185">Reference proteome</keyword>
<dbReference type="EMBL" id="CAVMBE010000002">
    <property type="protein sequence ID" value="CAK3786006.1"/>
    <property type="molecule type" value="Genomic_DNA"/>
</dbReference>
<dbReference type="AlphaFoldDB" id="A0AAI8W1G4"/>
<reference evidence="3" key="1">
    <citation type="submission" date="2023-11" db="EMBL/GenBank/DDBJ databases">
        <authorList>
            <person name="Alioto T."/>
            <person name="Alioto T."/>
            <person name="Gomez Garrido J."/>
        </authorList>
    </citation>
    <scope>NUCLEOTIDE SEQUENCE</scope>
</reference>
<comment type="caution">
    <text evidence="3">The sequence shown here is derived from an EMBL/GenBank/DDBJ whole genome shotgun (WGS) entry which is preliminary data.</text>
</comment>
<feature type="compositionally biased region" description="Polar residues" evidence="1">
    <location>
        <begin position="27"/>
        <end position="48"/>
    </location>
</feature>
<feature type="compositionally biased region" description="Polar residues" evidence="1">
    <location>
        <begin position="446"/>
        <end position="459"/>
    </location>
</feature>
<feature type="region of interest" description="Disordered" evidence="1">
    <location>
        <begin position="694"/>
        <end position="725"/>
    </location>
</feature>
<evidence type="ECO:0000313" key="4">
    <source>
        <dbReference type="Proteomes" id="UP001296104"/>
    </source>
</evidence>
<name>A0AAI8W1G4_9PEZI</name>
<proteinExistence type="predicted"/>
<sequence length="751" mass="76208">MRILELPSAVLLAIFTYTRSFVEATDTPPSRANASGTPTSSNNESLPSTGTGSSYASACFSAQASYSSAYTSYVSAHATIQTSIQTLGGVGFTRVTYYENATTLCDGHPRVASSPAKSLSTGWVTTTAPIAGTTTVLATIFSAYPSPSPTCIISADDCEPLLSSFSSSVSAGRNTTAIPSPPCRGVVASQSLASVDSALFGCGKCTIYGEGVELVYFPTSASRNMCASTPTATLTHYGPSAVITAYAGKSFGAGSGADPQGKETAVVDGHTFTSGTAYISISRVSAVDRCSSTYGSIVSDAILALPSESVLSLRYSQDHFQRLLETDKITGYPVSYADFNTPVPWSAWNGMVTCDPYGFGGLACDVIYDGQFRPQLAIPPQITDLSPDFKGCQMFYNGLWDPPLALQPAESAALATLPGGGEIVSPTSSAQPASTVNSPQVAATALPNQLGSPTSNGNDNALPGPTLPAATPSVYKPAAEPWTHEISINGKTWTATGTNGEVHINQTTLKAGGSAQDIDGYQASYGANGLVIKGSSTIPFDAPDANNSVTPGSSRTITAVVPIVTVVTYGTQTFTALQSVEGGPIVYGSTTLTPGGPATTATNGQVLSAGKYGLVVNFATTVDQADATSNGNSNPDVLTYGGKSITEDSSNAFSIGPSQVLTPNGALTVSGTTMSLDKNGGYVVVNGVTQTLVGSTGTSSGSDQSGASRSSTGGGETSSTAPTATGSAAAMSSSQALSFFVALVAVALLGT</sequence>
<feature type="chain" id="PRO_5042555771" evidence="2">
    <location>
        <begin position="25"/>
        <end position="751"/>
    </location>
</feature>
<feature type="signal peptide" evidence="2">
    <location>
        <begin position="1"/>
        <end position="24"/>
    </location>
</feature>
<gene>
    <name evidence="3" type="ORF">LECACI_7A000634</name>
</gene>